<evidence type="ECO:0000313" key="2">
    <source>
        <dbReference type="EMBL" id="KGJ72477.1"/>
    </source>
</evidence>
<dbReference type="EMBL" id="JPXF01000070">
    <property type="protein sequence ID" value="KGJ72477.1"/>
    <property type="molecule type" value="Genomic_DNA"/>
</dbReference>
<feature type="transmembrane region" description="Helical" evidence="1">
    <location>
        <begin position="67"/>
        <end position="87"/>
    </location>
</feature>
<dbReference type="Proteomes" id="UP000029864">
    <property type="component" value="Unassembled WGS sequence"/>
</dbReference>
<organism evidence="2 3">
    <name type="scientific">Cryobacterium roopkundense</name>
    <dbReference type="NCBI Taxonomy" id="1001240"/>
    <lineage>
        <taxon>Bacteria</taxon>
        <taxon>Bacillati</taxon>
        <taxon>Actinomycetota</taxon>
        <taxon>Actinomycetes</taxon>
        <taxon>Micrococcales</taxon>
        <taxon>Microbacteriaceae</taxon>
        <taxon>Cryobacterium</taxon>
    </lineage>
</organism>
<feature type="transmembrane region" description="Helical" evidence="1">
    <location>
        <begin position="42"/>
        <end position="60"/>
    </location>
</feature>
<proteinExistence type="predicted"/>
<dbReference type="AlphaFoldDB" id="A0A099J4N5"/>
<gene>
    <name evidence="2" type="ORF">GY21_15005</name>
</gene>
<name>A0A099J4N5_9MICO</name>
<keyword evidence="3" id="KW-1185">Reference proteome</keyword>
<keyword evidence="1" id="KW-0472">Membrane</keyword>
<dbReference type="OrthoDB" id="5071621at2"/>
<reference evidence="2 3" key="1">
    <citation type="submission" date="2014-08" db="EMBL/GenBank/DDBJ databases">
        <authorList>
            <person name="Sisinthy S."/>
        </authorList>
    </citation>
    <scope>NUCLEOTIDE SEQUENCE [LARGE SCALE GENOMIC DNA]</scope>
    <source>
        <strain evidence="2 3">RuG17</strain>
    </source>
</reference>
<comment type="caution">
    <text evidence="2">The sequence shown here is derived from an EMBL/GenBank/DDBJ whole genome shotgun (WGS) entry which is preliminary data.</text>
</comment>
<accession>A0A099J4N5</accession>
<evidence type="ECO:0000313" key="3">
    <source>
        <dbReference type="Proteomes" id="UP000029864"/>
    </source>
</evidence>
<sequence length="100" mass="10629">MLLAAMLLSSLSCVFWTLSMVRLARANPTARIPYWGRPPYDPGRRVLMLALAIVTLTFGVQFGVTSLGFPAGLLLSLPALACPFVVAGRHNRKVTGSAGG</sequence>
<keyword evidence="1" id="KW-1133">Transmembrane helix</keyword>
<protein>
    <submittedName>
        <fullName evidence="2">Uncharacterized protein</fullName>
    </submittedName>
</protein>
<dbReference type="RefSeq" id="WP_035837785.1">
    <property type="nucleotide sequence ID" value="NZ_JPXF01000070.1"/>
</dbReference>
<keyword evidence="1" id="KW-0812">Transmembrane</keyword>
<evidence type="ECO:0000256" key="1">
    <source>
        <dbReference type="SAM" id="Phobius"/>
    </source>
</evidence>